<accession>A0A4V3JR97</accession>
<protein>
    <submittedName>
        <fullName evidence="3">Uncharacterized protein</fullName>
    </submittedName>
</protein>
<evidence type="ECO:0000313" key="4">
    <source>
        <dbReference type="Proteomes" id="UP000297693"/>
    </source>
</evidence>
<gene>
    <name evidence="3" type="ORF">EHQ58_09605</name>
</gene>
<evidence type="ECO:0000256" key="1">
    <source>
        <dbReference type="SAM" id="MobiDB-lite"/>
    </source>
</evidence>
<name>A0A4V3JR97_9LEPT</name>
<dbReference type="EMBL" id="RQGD01000025">
    <property type="protein sequence ID" value="TGL59155.1"/>
    <property type="molecule type" value="Genomic_DNA"/>
</dbReference>
<feature type="chain" id="PRO_5020323034" evidence="2">
    <location>
        <begin position="25"/>
        <end position="373"/>
    </location>
</feature>
<sequence>MSGRAMKHSILILILTLAAQTALFAESVANKAYNKRIELLTYLRELEPMIKNFRGEDPEGKPTPIKAPEGKEGFRLKKYDELKRIYQEGLQYYFEGNYVSAYQRFLECQLGVEKVTEELSQLYVLRAEEMMKMAMERKNSNNELDKALLDISIEYGKGSYFRHDVMDVPREAPFSRRMYDPKEVHYVYNKYAIEKNMELGFRHLGLAKEARVTALKVEKNLEKHQKLQPSHRKYRIENYFGAINLCRDSKANAINIFKLKYPYDNYYLNNSAAKSEGKKDETGKLVDGEPVKIDGSTYDFSKNPYVEYDHRLQAMFDIRVPEDYRVDHADVRGRIYDIDSENIVYFKYDPERKKQLNVPNKPTPTTGSGATTP</sequence>
<feature type="compositionally biased region" description="Low complexity" evidence="1">
    <location>
        <begin position="363"/>
        <end position="373"/>
    </location>
</feature>
<evidence type="ECO:0000313" key="3">
    <source>
        <dbReference type="EMBL" id="TGL59155.1"/>
    </source>
</evidence>
<dbReference type="OrthoDB" id="315925at2"/>
<dbReference type="NCBIfam" id="NF047672">
    <property type="entry name" value="LIC11274_fam"/>
    <property type="match status" value="1"/>
</dbReference>
<feature type="region of interest" description="Disordered" evidence="1">
    <location>
        <begin position="354"/>
        <end position="373"/>
    </location>
</feature>
<organism evidence="3 4">
    <name type="scientific">Leptospira ognonensis</name>
    <dbReference type="NCBI Taxonomy" id="2484945"/>
    <lineage>
        <taxon>Bacteria</taxon>
        <taxon>Pseudomonadati</taxon>
        <taxon>Spirochaetota</taxon>
        <taxon>Spirochaetia</taxon>
        <taxon>Leptospirales</taxon>
        <taxon>Leptospiraceae</taxon>
        <taxon>Leptospira</taxon>
    </lineage>
</organism>
<feature type="signal peptide" evidence="2">
    <location>
        <begin position="1"/>
        <end position="24"/>
    </location>
</feature>
<comment type="caution">
    <text evidence="3">The sequence shown here is derived from an EMBL/GenBank/DDBJ whole genome shotgun (WGS) entry which is preliminary data.</text>
</comment>
<dbReference type="Proteomes" id="UP000297693">
    <property type="component" value="Unassembled WGS sequence"/>
</dbReference>
<dbReference type="AlphaFoldDB" id="A0A4V3JR97"/>
<keyword evidence="4" id="KW-1185">Reference proteome</keyword>
<keyword evidence="2" id="KW-0732">Signal</keyword>
<evidence type="ECO:0000256" key="2">
    <source>
        <dbReference type="SAM" id="SignalP"/>
    </source>
</evidence>
<reference evidence="3" key="1">
    <citation type="journal article" date="2019" name="PLoS Negl. Trop. Dis.">
        <title>Revisiting the worldwide diversity of Leptospira species in the environment.</title>
        <authorList>
            <person name="Vincent A.T."/>
            <person name="Schiettekatte O."/>
            <person name="Bourhy P."/>
            <person name="Veyrier F.J."/>
            <person name="Picardeau M."/>
        </authorList>
    </citation>
    <scope>NUCLEOTIDE SEQUENCE [LARGE SCALE GENOMIC DNA]</scope>
    <source>
        <strain evidence="3">201702476</strain>
    </source>
</reference>
<proteinExistence type="predicted"/>